<accession>A0A1M6IHG8</accession>
<dbReference type="Proteomes" id="UP000184452">
    <property type="component" value="Unassembled WGS sequence"/>
</dbReference>
<protein>
    <recommendedName>
        <fullName evidence="4">Transmembrane protein</fullName>
    </recommendedName>
</protein>
<dbReference type="OrthoDB" id="5198533at2"/>
<dbReference type="RefSeq" id="WP_073378629.1">
    <property type="nucleotide sequence ID" value="NZ_FQZK01000005.1"/>
</dbReference>
<keyword evidence="1" id="KW-1133">Transmembrane helix</keyword>
<sequence>MKLYADRPVRALFQLASDALAVLWVYLWVNAALDLRAMIGRLDRPGELMASTGQGFSEHMDSAAEQAAKVPLAGETLAVPFTEMSETGASLTAAGDSFRETVASLATTLPLLVAAVPILLVAATWLPARARWIARATSVRRTGKLSPQARSRLLALRALTGVAPARLAAVHPDPAGAWRSGDTAALERLAALELRRMGLRAR</sequence>
<proteinExistence type="predicted"/>
<keyword evidence="3" id="KW-1185">Reference proteome</keyword>
<reference evidence="2 3" key="1">
    <citation type="submission" date="2016-11" db="EMBL/GenBank/DDBJ databases">
        <authorList>
            <person name="Jaros S."/>
            <person name="Januszkiewicz K."/>
            <person name="Wedrychowicz H."/>
        </authorList>
    </citation>
    <scope>NUCLEOTIDE SEQUENCE [LARGE SCALE GENOMIC DNA]</scope>
    <source>
        <strain evidence="2 3">CGMCC 4.5723</strain>
    </source>
</reference>
<name>A0A1M6IHG8_9ACTN</name>
<evidence type="ECO:0008006" key="4">
    <source>
        <dbReference type="Google" id="ProtNLM"/>
    </source>
</evidence>
<gene>
    <name evidence="2" type="ORF">SAMN05421803_105162</name>
</gene>
<dbReference type="AlphaFoldDB" id="A0A1M6IHG8"/>
<keyword evidence="1" id="KW-0812">Transmembrane</keyword>
<organism evidence="2 3">
    <name type="scientific">Nocardiopsis flavescens</name>
    <dbReference type="NCBI Taxonomy" id="758803"/>
    <lineage>
        <taxon>Bacteria</taxon>
        <taxon>Bacillati</taxon>
        <taxon>Actinomycetota</taxon>
        <taxon>Actinomycetes</taxon>
        <taxon>Streptosporangiales</taxon>
        <taxon>Nocardiopsidaceae</taxon>
        <taxon>Nocardiopsis</taxon>
    </lineage>
</organism>
<keyword evidence="1" id="KW-0472">Membrane</keyword>
<evidence type="ECO:0000313" key="2">
    <source>
        <dbReference type="EMBL" id="SHJ33902.1"/>
    </source>
</evidence>
<evidence type="ECO:0000313" key="3">
    <source>
        <dbReference type="Proteomes" id="UP000184452"/>
    </source>
</evidence>
<dbReference type="EMBL" id="FQZK01000005">
    <property type="protein sequence ID" value="SHJ33902.1"/>
    <property type="molecule type" value="Genomic_DNA"/>
</dbReference>
<feature type="transmembrane region" description="Helical" evidence="1">
    <location>
        <begin position="105"/>
        <end position="126"/>
    </location>
</feature>
<dbReference type="STRING" id="758803.SAMN05421803_105162"/>
<evidence type="ECO:0000256" key="1">
    <source>
        <dbReference type="SAM" id="Phobius"/>
    </source>
</evidence>